<organism evidence="1 2">
    <name type="scientific">Coccomyxa viridis</name>
    <dbReference type="NCBI Taxonomy" id="1274662"/>
    <lineage>
        <taxon>Eukaryota</taxon>
        <taxon>Viridiplantae</taxon>
        <taxon>Chlorophyta</taxon>
        <taxon>core chlorophytes</taxon>
        <taxon>Trebouxiophyceae</taxon>
        <taxon>Trebouxiophyceae incertae sedis</taxon>
        <taxon>Coccomyxaceae</taxon>
        <taxon>Coccomyxa</taxon>
    </lineage>
</organism>
<comment type="caution">
    <text evidence="1">The sequence shown here is derived from an EMBL/GenBank/DDBJ whole genome shotgun (WGS) entry which is preliminary data.</text>
</comment>
<name>A0AAV1ILL4_9CHLO</name>
<dbReference type="Gene3D" id="3.90.1480.20">
    <property type="entry name" value="Glycosyl transferase family 29"/>
    <property type="match status" value="1"/>
</dbReference>
<dbReference type="InterPro" id="IPR038578">
    <property type="entry name" value="GT29-like_sf"/>
</dbReference>
<reference evidence="1 2" key="1">
    <citation type="submission" date="2023-10" db="EMBL/GenBank/DDBJ databases">
        <authorList>
            <person name="Maclean D."/>
            <person name="Macfadyen A."/>
        </authorList>
    </citation>
    <scope>NUCLEOTIDE SEQUENCE [LARGE SCALE GENOMIC DNA]</scope>
</reference>
<dbReference type="EMBL" id="CAUYUE010000017">
    <property type="protein sequence ID" value="CAK0787582.1"/>
    <property type="molecule type" value="Genomic_DNA"/>
</dbReference>
<keyword evidence="2" id="KW-1185">Reference proteome</keyword>
<dbReference type="Proteomes" id="UP001314263">
    <property type="component" value="Unassembled WGS sequence"/>
</dbReference>
<dbReference type="AlphaFoldDB" id="A0AAV1ILL4"/>
<evidence type="ECO:0000313" key="1">
    <source>
        <dbReference type="EMBL" id="CAK0787582.1"/>
    </source>
</evidence>
<proteinExistence type="predicted"/>
<protein>
    <submittedName>
        <fullName evidence="1">Uncharacterized protein</fullName>
    </submittedName>
</protein>
<sequence length="293" mass="32574">MLLHECRKGIPKWCSAFEGCHVRNIAVVGNGPLSAQQRSELNSGRFQVIVRFNYLNNRLPGEQLDIWVMRWGDTAKLHFWGLSQMTTEEGAEALGAADALWLMAEPRTGHAHWKALQPLYRRFPAVESMEHLMLSPQDTRRFPGVDRWPGTDAKAPSTGWLGTVYALQCAQSAGAVVHMYGFNWHDKHGDTHPHISDESKFFQQAEERGLLIIHPTACAGLRSCGKRTQKDARRDCRIVGTDVLGRDVYRCKGSLSEKDPAAVATTATNKAKVQALMKQLFGPAGRTALNLTA</sequence>
<gene>
    <name evidence="1" type="ORF">CVIRNUC_010804</name>
</gene>
<evidence type="ECO:0000313" key="2">
    <source>
        <dbReference type="Proteomes" id="UP001314263"/>
    </source>
</evidence>
<accession>A0AAV1ILL4</accession>